<proteinExistence type="inferred from homology"/>
<keyword evidence="3" id="KW-1003">Cell membrane</keyword>
<organism evidence="9 10">
    <name type="scientific">Microvirga terricola</name>
    <dbReference type="NCBI Taxonomy" id="2719797"/>
    <lineage>
        <taxon>Bacteria</taxon>
        <taxon>Pseudomonadati</taxon>
        <taxon>Pseudomonadota</taxon>
        <taxon>Alphaproteobacteria</taxon>
        <taxon>Hyphomicrobiales</taxon>
        <taxon>Methylobacteriaceae</taxon>
        <taxon>Microvirga</taxon>
    </lineage>
</organism>
<feature type="transmembrane region" description="Helical" evidence="7">
    <location>
        <begin position="137"/>
        <end position="162"/>
    </location>
</feature>
<evidence type="ECO:0000256" key="4">
    <source>
        <dbReference type="ARBA" id="ARBA00022692"/>
    </source>
</evidence>
<evidence type="ECO:0000313" key="9">
    <source>
        <dbReference type="EMBL" id="NIX77036.1"/>
    </source>
</evidence>
<evidence type="ECO:0000256" key="1">
    <source>
        <dbReference type="ARBA" id="ARBA00004651"/>
    </source>
</evidence>
<keyword evidence="6 7" id="KW-0472">Membrane</keyword>
<feature type="transmembrane region" description="Helical" evidence="7">
    <location>
        <begin position="252"/>
        <end position="275"/>
    </location>
</feature>
<dbReference type="InterPro" id="IPR000515">
    <property type="entry name" value="MetI-like"/>
</dbReference>
<keyword evidence="4 7" id="KW-0812">Transmembrane</keyword>
<feature type="transmembrane region" description="Helical" evidence="7">
    <location>
        <begin position="7"/>
        <end position="29"/>
    </location>
</feature>
<keyword evidence="2 7" id="KW-0813">Transport</keyword>
<evidence type="ECO:0000256" key="6">
    <source>
        <dbReference type="ARBA" id="ARBA00023136"/>
    </source>
</evidence>
<feature type="transmembrane region" description="Helical" evidence="7">
    <location>
        <begin position="104"/>
        <end position="125"/>
    </location>
</feature>
<dbReference type="Pfam" id="PF19300">
    <property type="entry name" value="BPD_transp_1_N"/>
    <property type="match status" value="1"/>
</dbReference>
<reference evidence="9 10" key="1">
    <citation type="submission" date="2020-03" db="EMBL/GenBank/DDBJ databases">
        <title>The genome sequence of Microvirga sp. c23x22.</title>
        <authorList>
            <person name="Zhang X."/>
        </authorList>
    </citation>
    <scope>NUCLEOTIDE SEQUENCE [LARGE SCALE GENOMIC DNA]</scope>
    <source>
        <strain evidence="10">c23x22</strain>
    </source>
</reference>
<dbReference type="PANTHER" id="PTHR43163">
    <property type="entry name" value="DIPEPTIDE TRANSPORT SYSTEM PERMEASE PROTEIN DPPB-RELATED"/>
    <property type="match status" value="1"/>
</dbReference>
<feature type="transmembrane region" description="Helical" evidence="7">
    <location>
        <begin position="307"/>
        <end position="329"/>
    </location>
</feature>
<dbReference type="InterPro" id="IPR035906">
    <property type="entry name" value="MetI-like_sf"/>
</dbReference>
<evidence type="ECO:0000259" key="8">
    <source>
        <dbReference type="PROSITE" id="PS50928"/>
    </source>
</evidence>
<comment type="caution">
    <text evidence="9">The sequence shown here is derived from an EMBL/GenBank/DDBJ whole genome shotgun (WGS) entry which is preliminary data.</text>
</comment>
<feature type="transmembrane region" description="Helical" evidence="7">
    <location>
        <begin position="202"/>
        <end position="221"/>
    </location>
</feature>
<feature type="domain" description="ABC transmembrane type-1" evidence="8">
    <location>
        <begin position="98"/>
        <end position="329"/>
    </location>
</feature>
<dbReference type="Gene3D" id="1.10.3720.10">
    <property type="entry name" value="MetI-like"/>
    <property type="match status" value="1"/>
</dbReference>
<dbReference type="PANTHER" id="PTHR43163:SF8">
    <property type="entry name" value="D,D-DIPEPTIDE TRANSPORT SYSTEM PERMEASE PROTEIN DDPB-RELATED"/>
    <property type="match status" value="1"/>
</dbReference>
<keyword evidence="10" id="KW-1185">Reference proteome</keyword>
<accession>A0ABX0VCB1</accession>
<dbReference type="SUPFAM" id="SSF161098">
    <property type="entry name" value="MetI-like"/>
    <property type="match status" value="1"/>
</dbReference>
<keyword evidence="5 7" id="KW-1133">Transmembrane helix</keyword>
<sequence length="337" mass="36364">MTKRLNALAGLLASVGLTLLGLVIITFLIGRVMPIDPVIAAVGDNAPQEVVERARLEMGLDQPILMQFFHYVVQLLHGDLGRSILTKNPVISDIARYFPATLELATAAVIVAALIGIPLGVWAAVKQGTWIDQAIRVVCLAGHSLPVFVLAMISLLVFYAALGIAPGPGRQDIVFQDMIPHVTGLLTVDSIIAGDWDAFWDALAHMVQPVCILAYFSMAYITRMTRAFMLDALRGEYVITARAKGLSSMSVIWIHAFPNVGVQLVTVLALTYAGLLEGAVVTETVFSWPGLGQYLTVSLMNADMNPVMGATLLVGLVYVGLNLLADAVYRQLDPRVR</sequence>
<dbReference type="RefSeq" id="WP_167672928.1">
    <property type="nucleotide sequence ID" value="NZ_JAATJS010000003.1"/>
</dbReference>
<dbReference type="Pfam" id="PF00528">
    <property type="entry name" value="BPD_transp_1"/>
    <property type="match status" value="1"/>
</dbReference>
<name>A0ABX0VCB1_9HYPH</name>
<comment type="similarity">
    <text evidence="7">Belongs to the binding-protein-dependent transport system permease family.</text>
</comment>
<dbReference type="EMBL" id="JAATJS010000003">
    <property type="protein sequence ID" value="NIX77036.1"/>
    <property type="molecule type" value="Genomic_DNA"/>
</dbReference>
<comment type="subcellular location">
    <subcellularLocation>
        <location evidence="1 7">Cell membrane</location>
        <topology evidence="1 7">Multi-pass membrane protein</topology>
    </subcellularLocation>
</comment>
<evidence type="ECO:0000256" key="7">
    <source>
        <dbReference type="RuleBase" id="RU363032"/>
    </source>
</evidence>
<dbReference type="PROSITE" id="PS50928">
    <property type="entry name" value="ABC_TM1"/>
    <property type="match status" value="1"/>
</dbReference>
<evidence type="ECO:0000256" key="2">
    <source>
        <dbReference type="ARBA" id="ARBA00022448"/>
    </source>
</evidence>
<dbReference type="Proteomes" id="UP000707352">
    <property type="component" value="Unassembled WGS sequence"/>
</dbReference>
<protein>
    <submittedName>
        <fullName evidence="9">ABC transporter permease</fullName>
    </submittedName>
</protein>
<dbReference type="CDD" id="cd06261">
    <property type="entry name" value="TM_PBP2"/>
    <property type="match status" value="1"/>
</dbReference>
<evidence type="ECO:0000256" key="5">
    <source>
        <dbReference type="ARBA" id="ARBA00022989"/>
    </source>
</evidence>
<gene>
    <name evidence="9" type="ORF">HB375_10480</name>
</gene>
<evidence type="ECO:0000313" key="10">
    <source>
        <dbReference type="Proteomes" id="UP000707352"/>
    </source>
</evidence>
<dbReference type="InterPro" id="IPR045621">
    <property type="entry name" value="BPD_transp_1_N"/>
</dbReference>
<evidence type="ECO:0000256" key="3">
    <source>
        <dbReference type="ARBA" id="ARBA00022475"/>
    </source>
</evidence>